<sequence>MKEAHLCHKGLTKYIPEEPVALAGAATEAVNKKHAETPLSLQTMRKTPIKSEVQLYADAHQSGSRQAWCSGQHS</sequence>
<dbReference type="Proteomes" id="UP000037035">
    <property type="component" value="Unassembled WGS sequence"/>
</dbReference>
<evidence type="ECO:0000313" key="2">
    <source>
        <dbReference type="Proteomes" id="UP000037035"/>
    </source>
</evidence>
<evidence type="ECO:0000313" key="1">
    <source>
        <dbReference type="EMBL" id="KNZ44705.1"/>
    </source>
</evidence>
<reference evidence="1 2" key="1">
    <citation type="submission" date="2015-08" db="EMBL/GenBank/DDBJ databases">
        <title>Next Generation Sequencing and Analysis of the Genome of Puccinia sorghi L Schw, the Causal Agent of Maize Common Rust.</title>
        <authorList>
            <person name="Rochi L."/>
            <person name="Burguener G."/>
            <person name="Darino M."/>
            <person name="Turjanski A."/>
            <person name="Kreff E."/>
            <person name="Dieguez M.J."/>
            <person name="Sacco F."/>
        </authorList>
    </citation>
    <scope>NUCLEOTIDE SEQUENCE [LARGE SCALE GENOMIC DNA]</scope>
    <source>
        <strain evidence="1 2">RO10H11247</strain>
    </source>
</reference>
<comment type="caution">
    <text evidence="1">The sequence shown here is derived from an EMBL/GenBank/DDBJ whole genome shotgun (WGS) entry which is preliminary data.</text>
</comment>
<keyword evidence="2" id="KW-1185">Reference proteome</keyword>
<proteinExistence type="predicted"/>
<dbReference type="VEuPathDB" id="FungiDB:VP01_8909g1"/>
<gene>
    <name evidence="1" type="ORF">VP01_8909g1</name>
</gene>
<dbReference type="AlphaFoldDB" id="A0A0L6UA90"/>
<dbReference type="EMBL" id="LAVV01014503">
    <property type="protein sequence ID" value="KNZ44705.1"/>
    <property type="molecule type" value="Genomic_DNA"/>
</dbReference>
<accession>A0A0L6UA90</accession>
<organism evidence="1 2">
    <name type="scientific">Puccinia sorghi</name>
    <dbReference type="NCBI Taxonomy" id="27349"/>
    <lineage>
        <taxon>Eukaryota</taxon>
        <taxon>Fungi</taxon>
        <taxon>Dikarya</taxon>
        <taxon>Basidiomycota</taxon>
        <taxon>Pucciniomycotina</taxon>
        <taxon>Pucciniomycetes</taxon>
        <taxon>Pucciniales</taxon>
        <taxon>Pucciniaceae</taxon>
        <taxon>Puccinia</taxon>
    </lineage>
</organism>
<feature type="non-terminal residue" evidence="1">
    <location>
        <position position="74"/>
    </location>
</feature>
<name>A0A0L6UA90_9BASI</name>
<protein>
    <submittedName>
        <fullName evidence="1">Uncharacterized protein</fullName>
    </submittedName>
</protein>